<reference evidence="2" key="1">
    <citation type="submission" date="2020-11" db="EMBL/GenBank/DDBJ databases">
        <authorList>
            <consortium name="DOE Joint Genome Institute"/>
            <person name="Ahrendt S."/>
            <person name="Riley R."/>
            <person name="Andreopoulos W."/>
            <person name="Labutti K."/>
            <person name="Pangilinan J."/>
            <person name="Ruiz-Duenas F.J."/>
            <person name="Barrasa J.M."/>
            <person name="Sanchez-Garcia M."/>
            <person name="Camarero S."/>
            <person name="Miyauchi S."/>
            <person name="Serrano A."/>
            <person name="Linde D."/>
            <person name="Babiker R."/>
            <person name="Drula E."/>
            <person name="Ayuso-Fernandez I."/>
            <person name="Pacheco R."/>
            <person name="Padilla G."/>
            <person name="Ferreira P."/>
            <person name="Barriuso J."/>
            <person name="Kellner H."/>
            <person name="Castanera R."/>
            <person name="Alfaro M."/>
            <person name="Ramirez L."/>
            <person name="Pisabarro A.G."/>
            <person name="Kuo A."/>
            <person name="Tritt A."/>
            <person name="Lipzen A."/>
            <person name="He G."/>
            <person name="Yan M."/>
            <person name="Ng V."/>
            <person name="Cullen D."/>
            <person name="Martin F."/>
            <person name="Rosso M.-N."/>
            <person name="Henrissat B."/>
            <person name="Hibbett D."/>
            <person name="Martinez A.T."/>
            <person name="Grigoriev I.V."/>
        </authorList>
    </citation>
    <scope>NUCLEOTIDE SEQUENCE</scope>
    <source>
        <strain evidence="2">ATCC 90797</strain>
    </source>
</reference>
<feature type="compositionally biased region" description="Basic residues" evidence="1">
    <location>
        <begin position="1"/>
        <end position="16"/>
    </location>
</feature>
<evidence type="ECO:0000313" key="2">
    <source>
        <dbReference type="EMBL" id="KAF9493910.1"/>
    </source>
</evidence>
<organism evidence="2 3">
    <name type="scientific">Pleurotus eryngii</name>
    <name type="common">Boletus of the steppes</name>
    <dbReference type="NCBI Taxonomy" id="5323"/>
    <lineage>
        <taxon>Eukaryota</taxon>
        <taxon>Fungi</taxon>
        <taxon>Dikarya</taxon>
        <taxon>Basidiomycota</taxon>
        <taxon>Agaricomycotina</taxon>
        <taxon>Agaricomycetes</taxon>
        <taxon>Agaricomycetidae</taxon>
        <taxon>Agaricales</taxon>
        <taxon>Pleurotineae</taxon>
        <taxon>Pleurotaceae</taxon>
        <taxon>Pleurotus</taxon>
    </lineage>
</organism>
<evidence type="ECO:0000256" key="1">
    <source>
        <dbReference type="SAM" id="MobiDB-lite"/>
    </source>
</evidence>
<feature type="region of interest" description="Disordered" evidence="1">
    <location>
        <begin position="1"/>
        <end position="38"/>
    </location>
</feature>
<gene>
    <name evidence="2" type="ORF">BDN71DRAFT_1449549</name>
</gene>
<dbReference type="EMBL" id="MU154579">
    <property type="protein sequence ID" value="KAF9493910.1"/>
    <property type="molecule type" value="Genomic_DNA"/>
</dbReference>
<proteinExistence type="predicted"/>
<feature type="compositionally biased region" description="Polar residues" evidence="1">
    <location>
        <begin position="80"/>
        <end position="94"/>
    </location>
</feature>
<feature type="compositionally biased region" description="Basic and acidic residues" evidence="1">
    <location>
        <begin position="107"/>
        <end position="122"/>
    </location>
</feature>
<name>A0A9P5ZU90_PLEER</name>
<comment type="caution">
    <text evidence="2">The sequence shown here is derived from an EMBL/GenBank/DDBJ whole genome shotgun (WGS) entry which is preliminary data.</text>
</comment>
<accession>A0A9P5ZU90</accession>
<evidence type="ECO:0000313" key="3">
    <source>
        <dbReference type="Proteomes" id="UP000807025"/>
    </source>
</evidence>
<keyword evidence="3" id="KW-1185">Reference proteome</keyword>
<dbReference type="AlphaFoldDB" id="A0A9P5ZU90"/>
<dbReference type="Proteomes" id="UP000807025">
    <property type="component" value="Unassembled WGS sequence"/>
</dbReference>
<protein>
    <submittedName>
        <fullName evidence="2">Uncharacterized protein</fullName>
    </submittedName>
</protein>
<feature type="region of interest" description="Disordered" evidence="1">
    <location>
        <begin position="80"/>
        <end position="122"/>
    </location>
</feature>
<sequence>MGPKTTNKHSTRNRRLMQREPVPHEAKRRNASAHITQRTETEWMDNLQSATLTKDERNIERPSTVLRTCPSATIVLIRTYSRQPSTGRNASSRVVQREHHSRKPKRRTDERTTGMRMREDGG</sequence>